<dbReference type="PRINTS" id="PR00080">
    <property type="entry name" value="SDRFAMILY"/>
</dbReference>
<evidence type="ECO:0000256" key="14">
    <source>
        <dbReference type="ARBA" id="ARBA00029743"/>
    </source>
</evidence>
<dbReference type="SUPFAM" id="SSF51735">
    <property type="entry name" value="NAD(P)-binding Rossmann-fold domains"/>
    <property type="match status" value="1"/>
</dbReference>
<comment type="pathway">
    <text evidence="2">Lipid metabolism; fatty acid biosynthesis.</text>
</comment>
<dbReference type="Pfam" id="PF13561">
    <property type="entry name" value="adh_short_C2"/>
    <property type="match status" value="1"/>
</dbReference>
<dbReference type="InterPro" id="IPR002347">
    <property type="entry name" value="SDR_fam"/>
</dbReference>
<reference evidence="19 20" key="1">
    <citation type="submission" date="2018-12" db="EMBL/GenBank/DDBJ databases">
        <authorList>
            <person name="Chong R.A."/>
        </authorList>
    </citation>
    <scope>NUCLEOTIDE SEQUENCE [LARGE SCALE GENOMIC DNA]</scope>
    <source>
        <strain evidence="19 20">Tca</strain>
    </source>
</reference>
<proteinExistence type="inferred from homology"/>
<evidence type="ECO:0000256" key="5">
    <source>
        <dbReference type="ARBA" id="ARBA00012948"/>
    </source>
</evidence>
<keyword evidence="12" id="KW-0443">Lipid metabolism</keyword>
<dbReference type="NCBIfam" id="NF009466">
    <property type="entry name" value="PRK12826.1-2"/>
    <property type="match status" value="1"/>
</dbReference>
<evidence type="ECO:0000256" key="10">
    <source>
        <dbReference type="ARBA" id="ARBA00022857"/>
    </source>
</evidence>
<dbReference type="FunFam" id="3.40.50.720:FF:000173">
    <property type="entry name" value="3-oxoacyl-[acyl-carrier protein] reductase"/>
    <property type="match status" value="1"/>
</dbReference>
<dbReference type="GO" id="GO:0004316">
    <property type="term" value="F:3-oxoacyl-[acyl-carrier-protein] reductase (NADPH) activity"/>
    <property type="evidence" value="ECO:0007669"/>
    <property type="project" value="UniProtKB-EC"/>
</dbReference>
<evidence type="ECO:0000313" key="19">
    <source>
        <dbReference type="EMBL" id="QCI26805.1"/>
    </source>
</evidence>
<dbReference type="InterPro" id="IPR036291">
    <property type="entry name" value="NAD(P)-bd_dom_sf"/>
</dbReference>
<dbReference type="PANTHER" id="PTHR42879:SF2">
    <property type="entry name" value="3-OXOACYL-[ACYL-CARRIER-PROTEIN] REDUCTASE FABG"/>
    <property type="match status" value="1"/>
</dbReference>
<dbReference type="EC" id="1.1.1.100" evidence="5"/>
<dbReference type="PROSITE" id="PS00061">
    <property type="entry name" value="ADH_SHORT"/>
    <property type="match status" value="1"/>
</dbReference>
<keyword evidence="20" id="KW-1185">Reference proteome</keyword>
<dbReference type="PRINTS" id="PR00081">
    <property type="entry name" value="GDHRDH"/>
</dbReference>
<comment type="function">
    <text evidence="1">Catalyzes the NADPH-dependent reduction of beta-ketoacyl-ACP substrates to beta-hydroxyacyl-ACP products, the first reductive step in the elongation cycle of fatty acid biosynthesis.</text>
</comment>
<evidence type="ECO:0000256" key="6">
    <source>
        <dbReference type="ARBA" id="ARBA00017650"/>
    </source>
</evidence>
<comment type="similarity">
    <text evidence="3">Belongs to the short-chain dehydrogenases/reductases (SDR) family.</text>
</comment>
<reference evidence="19 20" key="2">
    <citation type="submission" date="2019-05" db="EMBL/GenBank/DDBJ databases">
        <title>Genome evolution of the obligate endosymbiont Buchnera aphidicola.</title>
        <authorList>
            <person name="Moran N.A."/>
        </authorList>
    </citation>
    <scope>NUCLEOTIDE SEQUENCE [LARGE SCALE GENOMIC DNA]</scope>
    <source>
        <strain evidence="19 20">Tca</strain>
    </source>
</reference>
<evidence type="ECO:0000256" key="3">
    <source>
        <dbReference type="ARBA" id="ARBA00006484"/>
    </source>
</evidence>
<evidence type="ECO:0000256" key="17">
    <source>
        <dbReference type="ARBA" id="ARBA00033040"/>
    </source>
</evidence>
<evidence type="ECO:0000256" key="2">
    <source>
        <dbReference type="ARBA" id="ARBA00005194"/>
    </source>
</evidence>
<keyword evidence="13" id="KW-0275">Fatty acid biosynthesis</keyword>
<sequence>MSKSLFKFCTSDEYNNEKKKIALITGANKGIGYNIAKYFSRNGITVIGTSTSLQGVKKINKTLKNVGHGVILNINQTKKIKKTINYIYKKYGIIDILINNASIHSDNLLLKMLPKEWDNVIKTNLSSLFYLCKYVICNMMKQRYGRIITISSIIGTTGNIGQINYSTTKSGIIGFNKTLALEVAPFGITANVVSPGVIDTGMTKKLNSEQKKNFLSKIPLKRFGKAQDISNVVFFLSSHQASYITGQTIHVNGGMYFN</sequence>
<keyword evidence="7" id="KW-0444">Lipid biosynthesis</keyword>
<dbReference type="OrthoDB" id="9804774at2"/>
<organism evidence="19 20">
    <name type="scientific">Buchnera aphidicola</name>
    <name type="common">Thelaxes californica</name>
    <dbReference type="NCBI Taxonomy" id="1315998"/>
    <lineage>
        <taxon>Bacteria</taxon>
        <taxon>Pseudomonadati</taxon>
        <taxon>Pseudomonadota</taxon>
        <taxon>Gammaproteobacteria</taxon>
        <taxon>Enterobacterales</taxon>
        <taxon>Erwiniaceae</taxon>
        <taxon>Buchnera</taxon>
    </lineage>
</organism>
<dbReference type="PANTHER" id="PTHR42879">
    <property type="entry name" value="3-OXOACYL-(ACYL-CARRIER-PROTEIN) REDUCTASE"/>
    <property type="match status" value="1"/>
</dbReference>
<dbReference type="EMBL" id="CP034852">
    <property type="protein sequence ID" value="QCI26805.1"/>
    <property type="molecule type" value="Genomic_DNA"/>
</dbReference>
<keyword evidence="8" id="KW-0276">Fatty acid metabolism</keyword>
<protein>
    <recommendedName>
        <fullName evidence="6">3-oxoacyl-[acyl-carrier-protein] reductase FabG</fullName>
        <ecNumber evidence="5">1.1.1.100</ecNumber>
    </recommendedName>
    <alternativeName>
        <fullName evidence="17">3-ketoacyl-acyl carrier protein reductase</fullName>
    </alternativeName>
    <alternativeName>
        <fullName evidence="14 16">Beta-Ketoacyl-acyl carrier protein reductase</fullName>
    </alternativeName>
    <alternativeName>
        <fullName evidence="15">Beta-ketoacyl-ACP reductase</fullName>
    </alternativeName>
</protein>
<accession>A0A4D6YNZ9</accession>
<keyword evidence="9" id="KW-0106">Calcium</keyword>
<evidence type="ECO:0000256" key="11">
    <source>
        <dbReference type="ARBA" id="ARBA00023002"/>
    </source>
</evidence>
<dbReference type="Gene3D" id="3.40.50.720">
    <property type="entry name" value="NAD(P)-binding Rossmann-like Domain"/>
    <property type="match status" value="1"/>
</dbReference>
<keyword evidence="11" id="KW-0560">Oxidoreductase</keyword>
<comment type="catalytic activity">
    <reaction evidence="18">
        <text>a (3R)-hydroxyacyl-[ACP] + NADP(+) = a 3-oxoacyl-[ACP] + NADPH + H(+)</text>
        <dbReference type="Rhea" id="RHEA:17397"/>
        <dbReference type="Rhea" id="RHEA-COMP:9916"/>
        <dbReference type="Rhea" id="RHEA-COMP:9945"/>
        <dbReference type="ChEBI" id="CHEBI:15378"/>
        <dbReference type="ChEBI" id="CHEBI:57783"/>
        <dbReference type="ChEBI" id="CHEBI:58349"/>
        <dbReference type="ChEBI" id="CHEBI:78776"/>
        <dbReference type="ChEBI" id="CHEBI:78827"/>
        <dbReference type="EC" id="1.1.1.100"/>
    </reaction>
</comment>
<dbReference type="GO" id="GO:0006633">
    <property type="term" value="P:fatty acid biosynthetic process"/>
    <property type="evidence" value="ECO:0007669"/>
    <property type="project" value="UniProtKB-KW"/>
</dbReference>
<comment type="subunit">
    <text evidence="4">Homotetramer.</text>
</comment>
<dbReference type="InterPro" id="IPR020904">
    <property type="entry name" value="Sc_DH/Rdtase_CS"/>
</dbReference>
<dbReference type="InterPro" id="IPR050259">
    <property type="entry name" value="SDR"/>
</dbReference>
<evidence type="ECO:0000256" key="9">
    <source>
        <dbReference type="ARBA" id="ARBA00022837"/>
    </source>
</evidence>
<dbReference type="AlphaFoldDB" id="A0A4D6YNZ9"/>
<evidence type="ECO:0000256" key="18">
    <source>
        <dbReference type="ARBA" id="ARBA00048508"/>
    </source>
</evidence>
<keyword evidence="10" id="KW-0521">NADP</keyword>
<evidence type="ECO:0000313" key="20">
    <source>
        <dbReference type="Proteomes" id="UP000298782"/>
    </source>
</evidence>
<evidence type="ECO:0000256" key="12">
    <source>
        <dbReference type="ARBA" id="ARBA00023098"/>
    </source>
</evidence>
<gene>
    <name evidence="19" type="ORF">D9V80_01365</name>
</gene>
<evidence type="ECO:0000256" key="15">
    <source>
        <dbReference type="ARBA" id="ARBA00029899"/>
    </source>
</evidence>
<evidence type="ECO:0000256" key="7">
    <source>
        <dbReference type="ARBA" id="ARBA00022516"/>
    </source>
</evidence>
<evidence type="ECO:0000256" key="4">
    <source>
        <dbReference type="ARBA" id="ARBA00011881"/>
    </source>
</evidence>
<evidence type="ECO:0000256" key="1">
    <source>
        <dbReference type="ARBA" id="ARBA00002607"/>
    </source>
</evidence>
<dbReference type="Proteomes" id="UP000298782">
    <property type="component" value="Chromosome"/>
</dbReference>
<evidence type="ECO:0000256" key="16">
    <source>
        <dbReference type="ARBA" id="ARBA00032683"/>
    </source>
</evidence>
<evidence type="ECO:0000256" key="13">
    <source>
        <dbReference type="ARBA" id="ARBA00023160"/>
    </source>
</evidence>
<name>A0A4D6YNZ9_9GAMM</name>
<evidence type="ECO:0000256" key="8">
    <source>
        <dbReference type="ARBA" id="ARBA00022832"/>
    </source>
</evidence>